<evidence type="ECO:0000313" key="4">
    <source>
        <dbReference type="Proteomes" id="UP000800038"/>
    </source>
</evidence>
<gene>
    <name evidence="3" type="ORF">EJ02DRAFT_379035</name>
</gene>
<feature type="chain" id="PRO_5025564175" evidence="2">
    <location>
        <begin position="22"/>
        <end position="198"/>
    </location>
</feature>
<organism evidence="3 4">
    <name type="scientific">Clathrospora elynae</name>
    <dbReference type="NCBI Taxonomy" id="706981"/>
    <lineage>
        <taxon>Eukaryota</taxon>
        <taxon>Fungi</taxon>
        <taxon>Dikarya</taxon>
        <taxon>Ascomycota</taxon>
        <taxon>Pezizomycotina</taxon>
        <taxon>Dothideomycetes</taxon>
        <taxon>Pleosporomycetidae</taxon>
        <taxon>Pleosporales</taxon>
        <taxon>Diademaceae</taxon>
        <taxon>Clathrospora</taxon>
    </lineage>
</organism>
<feature type="region of interest" description="Disordered" evidence="1">
    <location>
        <begin position="104"/>
        <end position="190"/>
    </location>
</feature>
<name>A0A6A5SM64_9PLEO</name>
<evidence type="ECO:0000313" key="3">
    <source>
        <dbReference type="EMBL" id="KAF1940780.1"/>
    </source>
</evidence>
<dbReference type="EMBL" id="ML976057">
    <property type="protein sequence ID" value="KAF1940780.1"/>
    <property type="molecule type" value="Genomic_DNA"/>
</dbReference>
<accession>A0A6A5SM64</accession>
<sequence>MFLPSALLALVHLALPALSHASPQPALISTDWEMSLIPRHTLFYRQATNLQTFDGALGGTKASAITNSGNKDRPFSVDGDTFDKFDGAGQRSCDNQFKGCQEVANGNGNSGGNQDKQRDGGNDGQGQGQEQGQGTKSKGTKGRRQSGGGLTVGQCDEQRTQCNAAQQSAPTKDFNSAVASTNIGPDPQFPDFDLICES</sequence>
<evidence type="ECO:0000256" key="2">
    <source>
        <dbReference type="SAM" id="SignalP"/>
    </source>
</evidence>
<evidence type="ECO:0000256" key="1">
    <source>
        <dbReference type="SAM" id="MobiDB-lite"/>
    </source>
</evidence>
<proteinExistence type="predicted"/>
<feature type="compositionally biased region" description="Gly residues" evidence="1">
    <location>
        <begin position="122"/>
        <end position="131"/>
    </location>
</feature>
<dbReference type="Proteomes" id="UP000800038">
    <property type="component" value="Unassembled WGS sequence"/>
</dbReference>
<protein>
    <submittedName>
        <fullName evidence="3">Uncharacterized protein</fullName>
    </submittedName>
</protein>
<reference evidence="3" key="1">
    <citation type="journal article" date="2020" name="Stud. Mycol.">
        <title>101 Dothideomycetes genomes: a test case for predicting lifestyles and emergence of pathogens.</title>
        <authorList>
            <person name="Haridas S."/>
            <person name="Albert R."/>
            <person name="Binder M."/>
            <person name="Bloem J."/>
            <person name="Labutti K."/>
            <person name="Salamov A."/>
            <person name="Andreopoulos B."/>
            <person name="Baker S."/>
            <person name="Barry K."/>
            <person name="Bills G."/>
            <person name="Bluhm B."/>
            <person name="Cannon C."/>
            <person name="Castanera R."/>
            <person name="Culley D."/>
            <person name="Daum C."/>
            <person name="Ezra D."/>
            <person name="Gonzalez J."/>
            <person name="Henrissat B."/>
            <person name="Kuo A."/>
            <person name="Liang C."/>
            <person name="Lipzen A."/>
            <person name="Lutzoni F."/>
            <person name="Magnuson J."/>
            <person name="Mondo S."/>
            <person name="Nolan M."/>
            <person name="Ohm R."/>
            <person name="Pangilinan J."/>
            <person name="Park H.-J."/>
            <person name="Ramirez L."/>
            <person name="Alfaro M."/>
            <person name="Sun H."/>
            <person name="Tritt A."/>
            <person name="Yoshinaga Y."/>
            <person name="Zwiers L.-H."/>
            <person name="Turgeon B."/>
            <person name="Goodwin S."/>
            <person name="Spatafora J."/>
            <person name="Crous P."/>
            <person name="Grigoriev I."/>
        </authorList>
    </citation>
    <scope>NUCLEOTIDE SEQUENCE</scope>
    <source>
        <strain evidence="3">CBS 161.51</strain>
    </source>
</reference>
<dbReference type="AlphaFoldDB" id="A0A6A5SM64"/>
<feature type="compositionally biased region" description="Polar residues" evidence="1">
    <location>
        <begin position="160"/>
        <end position="183"/>
    </location>
</feature>
<keyword evidence="2" id="KW-0732">Signal</keyword>
<keyword evidence="4" id="KW-1185">Reference proteome</keyword>
<feature type="signal peptide" evidence="2">
    <location>
        <begin position="1"/>
        <end position="21"/>
    </location>
</feature>
<dbReference type="OrthoDB" id="2507450at2759"/>